<evidence type="ECO:0000313" key="1">
    <source>
        <dbReference type="EMBL" id="KUL23017.1"/>
    </source>
</evidence>
<organism evidence="1 2">
    <name type="scientific">Chlorobium limicola</name>
    <dbReference type="NCBI Taxonomy" id="1092"/>
    <lineage>
        <taxon>Bacteria</taxon>
        <taxon>Pseudomonadati</taxon>
        <taxon>Chlorobiota</taxon>
        <taxon>Chlorobiia</taxon>
        <taxon>Chlorobiales</taxon>
        <taxon>Chlorobiaceae</taxon>
        <taxon>Chlorobium/Pelodictyon group</taxon>
        <taxon>Chlorobium</taxon>
    </lineage>
</organism>
<keyword evidence="2" id="KW-1185">Reference proteome</keyword>
<dbReference type="AlphaFoldDB" id="A0A117MKX2"/>
<dbReference type="PANTHER" id="PTHR34801:SF6">
    <property type="entry name" value="SLL1620 PROTEIN"/>
    <property type="match status" value="1"/>
</dbReference>
<dbReference type="RefSeq" id="WP_059139288.1">
    <property type="nucleotide sequence ID" value="NZ_LMBR01000187.1"/>
</dbReference>
<dbReference type="PANTHER" id="PTHR34801">
    <property type="entry name" value="EXPRESSED PROTEIN"/>
    <property type="match status" value="1"/>
</dbReference>
<feature type="non-terminal residue" evidence="1">
    <location>
        <position position="112"/>
    </location>
</feature>
<proteinExistence type="predicted"/>
<dbReference type="Proteomes" id="UP000053937">
    <property type="component" value="Unassembled WGS sequence"/>
</dbReference>
<evidence type="ECO:0000313" key="2">
    <source>
        <dbReference type="Proteomes" id="UP000053937"/>
    </source>
</evidence>
<gene>
    <name evidence="1" type="ORF">ASB62_07355</name>
</gene>
<dbReference type="EMBL" id="LMBR01000187">
    <property type="protein sequence ID" value="KUL23017.1"/>
    <property type="molecule type" value="Genomic_DNA"/>
</dbReference>
<comment type="caution">
    <text evidence="1">The sequence shown here is derived from an EMBL/GenBank/DDBJ whole genome shotgun (WGS) entry which is preliminary data.</text>
</comment>
<protein>
    <submittedName>
        <fullName evidence="1">Uncharacterized protein</fullName>
    </submittedName>
</protein>
<accession>A0A117MKX2</accession>
<dbReference type="Pfam" id="PF07386">
    <property type="entry name" value="DUF1499"/>
    <property type="match status" value="1"/>
</dbReference>
<dbReference type="OrthoDB" id="9763616at2"/>
<dbReference type="InterPro" id="IPR010865">
    <property type="entry name" value="DUF1499"/>
</dbReference>
<reference evidence="1 2" key="1">
    <citation type="submission" date="2015-10" db="EMBL/GenBank/DDBJ databases">
        <title>Draft Genome Sequence of Chlorobium limicola strain Frasassi Growing under Artificial Lighting in the Frasassi Cave System.</title>
        <authorList>
            <person name="Mansor M."/>
            <person name="Macalady J."/>
        </authorList>
    </citation>
    <scope>NUCLEOTIDE SEQUENCE [LARGE SCALE GENOMIC DNA]</scope>
    <source>
        <strain evidence="1 2">Frasassi</strain>
    </source>
</reference>
<sequence length="112" mass="12379">MDIINEFLGAVTNTVSALWPTPEETPRLVDGRLRPCPGTPNCLCSEEGSGGDHVEPLACLDEPEAAWHRLQQVVSSMGGKIERTEGDYVWATFMVPVFGFVDDVEFRLDRKA</sequence>
<name>A0A117MKX2_CHLLI</name>